<reference evidence="1 2" key="1">
    <citation type="submission" date="2020-07" db="EMBL/GenBank/DDBJ databases">
        <title>Sequencing the genomes of 1000 actinobacteria strains.</title>
        <authorList>
            <person name="Klenk H.-P."/>
        </authorList>
    </citation>
    <scope>NUCLEOTIDE SEQUENCE [LARGE SCALE GENOMIC DNA]</scope>
    <source>
        <strain evidence="1 2">DSM 29531</strain>
    </source>
</reference>
<dbReference type="InterPro" id="IPR029058">
    <property type="entry name" value="AB_hydrolase_fold"/>
</dbReference>
<evidence type="ECO:0000313" key="2">
    <source>
        <dbReference type="Proteomes" id="UP000571817"/>
    </source>
</evidence>
<dbReference type="EMBL" id="JACCFW010000001">
    <property type="protein sequence ID" value="NYJ76176.1"/>
    <property type="molecule type" value="Genomic_DNA"/>
</dbReference>
<protein>
    <submittedName>
        <fullName evidence="1">Dienelactone hydrolase</fullName>
    </submittedName>
</protein>
<dbReference type="RefSeq" id="WP_179483266.1">
    <property type="nucleotide sequence ID" value="NZ_JACCFW010000001.1"/>
</dbReference>
<evidence type="ECO:0000313" key="1">
    <source>
        <dbReference type="EMBL" id="NYJ76176.1"/>
    </source>
</evidence>
<dbReference type="SUPFAM" id="SSF53474">
    <property type="entry name" value="alpha/beta-Hydrolases"/>
    <property type="match status" value="1"/>
</dbReference>
<keyword evidence="2" id="KW-1185">Reference proteome</keyword>
<organism evidence="1 2">
    <name type="scientific">Allobranchiibius huperziae</name>
    <dbReference type="NCBI Taxonomy" id="1874116"/>
    <lineage>
        <taxon>Bacteria</taxon>
        <taxon>Bacillati</taxon>
        <taxon>Actinomycetota</taxon>
        <taxon>Actinomycetes</taxon>
        <taxon>Micrococcales</taxon>
        <taxon>Dermacoccaceae</taxon>
        <taxon>Allobranchiibius</taxon>
    </lineage>
</organism>
<dbReference type="AlphaFoldDB" id="A0A853DF47"/>
<gene>
    <name evidence="1" type="ORF">HNR15_003139</name>
</gene>
<proteinExistence type="predicted"/>
<dbReference type="Proteomes" id="UP000571817">
    <property type="component" value="Unassembled WGS sequence"/>
</dbReference>
<name>A0A853DF47_9MICO</name>
<accession>A0A853DF47</accession>
<sequence length="225" mass="23690">MPQPRLIETAAPQDPAGLVLVLHGGAARRGEVAVSPTQLSVVRMIPIAARVARESSGRLAVFRLLNSSRGWDTQHTPVQDVQWALEQLRQRFGEQLPICLIGHSLGGRAALLSADANGVRSIVALAPWVYPNDAHGLDASGRQILFVHGSRDRVAKPSSSAAVAATMAGTAEVGYVTITGGKHAMLRHGSEFERLAADFTLATLLGTSPSGTVGRVLAGETAIRI</sequence>
<comment type="caution">
    <text evidence="1">The sequence shown here is derived from an EMBL/GenBank/DDBJ whole genome shotgun (WGS) entry which is preliminary data.</text>
</comment>
<dbReference type="Pfam" id="PF03403">
    <property type="entry name" value="PAF-AH_p_II"/>
    <property type="match status" value="1"/>
</dbReference>
<dbReference type="Gene3D" id="3.40.50.1820">
    <property type="entry name" value="alpha/beta hydrolase"/>
    <property type="match status" value="1"/>
</dbReference>
<keyword evidence="1" id="KW-0378">Hydrolase</keyword>
<dbReference type="GO" id="GO:0016787">
    <property type="term" value="F:hydrolase activity"/>
    <property type="evidence" value="ECO:0007669"/>
    <property type="project" value="UniProtKB-KW"/>
</dbReference>